<protein>
    <submittedName>
        <fullName evidence="2">Uncharacterized protein</fullName>
    </submittedName>
</protein>
<gene>
    <name evidence="2" type="ORF">PVAP13_4KG189401</name>
</gene>
<evidence type="ECO:0000256" key="1">
    <source>
        <dbReference type="SAM" id="SignalP"/>
    </source>
</evidence>
<sequence length="135" mass="15027">MADPDPAPPLCRPDPCTHTAGHARSALLLLLLELPVIEGTRTIVFNLSKKKGQTHGRIAQRSLHSQGYDEWIPRNISACAPQSNTSLPFQLHNWMQHSRQVLVAVILFCGCDGRRSCDSAIEREGVRLVNLCCRF</sequence>
<evidence type="ECO:0000313" key="3">
    <source>
        <dbReference type="Proteomes" id="UP000823388"/>
    </source>
</evidence>
<dbReference type="EMBL" id="CM029043">
    <property type="protein sequence ID" value="KAG2610379.1"/>
    <property type="molecule type" value="Genomic_DNA"/>
</dbReference>
<comment type="caution">
    <text evidence="2">The sequence shown here is derived from an EMBL/GenBank/DDBJ whole genome shotgun (WGS) entry which is preliminary data.</text>
</comment>
<reference evidence="2" key="1">
    <citation type="submission" date="2020-05" db="EMBL/GenBank/DDBJ databases">
        <title>WGS assembly of Panicum virgatum.</title>
        <authorList>
            <person name="Lovell J.T."/>
            <person name="Jenkins J."/>
            <person name="Shu S."/>
            <person name="Juenger T.E."/>
            <person name="Schmutz J."/>
        </authorList>
    </citation>
    <scope>NUCLEOTIDE SEQUENCE</scope>
    <source>
        <strain evidence="2">AP13</strain>
    </source>
</reference>
<proteinExistence type="predicted"/>
<feature type="chain" id="PRO_5035917447" evidence="1">
    <location>
        <begin position="40"/>
        <end position="135"/>
    </location>
</feature>
<keyword evidence="3" id="KW-1185">Reference proteome</keyword>
<organism evidence="2 3">
    <name type="scientific">Panicum virgatum</name>
    <name type="common">Blackwell switchgrass</name>
    <dbReference type="NCBI Taxonomy" id="38727"/>
    <lineage>
        <taxon>Eukaryota</taxon>
        <taxon>Viridiplantae</taxon>
        <taxon>Streptophyta</taxon>
        <taxon>Embryophyta</taxon>
        <taxon>Tracheophyta</taxon>
        <taxon>Spermatophyta</taxon>
        <taxon>Magnoliopsida</taxon>
        <taxon>Liliopsida</taxon>
        <taxon>Poales</taxon>
        <taxon>Poaceae</taxon>
        <taxon>PACMAD clade</taxon>
        <taxon>Panicoideae</taxon>
        <taxon>Panicodae</taxon>
        <taxon>Paniceae</taxon>
        <taxon>Panicinae</taxon>
        <taxon>Panicum</taxon>
        <taxon>Panicum sect. Hiantes</taxon>
    </lineage>
</organism>
<accession>A0A8T0TR71</accession>
<dbReference type="Proteomes" id="UP000823388">
    <property type="component" value="Chromosome 4K"/>
</dbReference>
<evidence type="ECO:0000313" key="2">
    <source>
        <dbReference type="EMBL" id="KAG2610379.1"/>
    </source>
</evidence>
<keyword evidence="1" id="KW-0732">Signal</keyword>
<dbReference type="AlphaFoldDB" id="A0A8T0TR71"/>
<feature type="signal peptide" evidence="1">
    <location>
        <begin position="1"/>
        <end position="39"/>
    </location>
</feature>
<name>A0A8T0TR71_PANVG</name>